<proteinExistence type="predicted"/>
<evidence type="ECO:0000313" key="1">
    <source>
        <dbReference type="EMBL" id="EFR98705.1"/>
    </source>
</evidence>
<dbReference type="HOGENOM" id="CLU_3370037_0_0_9"/>
<name>E3ZUJ2_LISSE</name>
<comment type="caution">
    <text evidence="1">The sequence shown here is derived from an EMBL/GenBank/DDBJ whole genome shotgun (WGS) entry which is preliminary data.</text>
</comment>
<accession>E3ZUJ2</accession>
<protein>
    <submittedName>
        <fullName evidence="1">Uncharacterized protein</fullName>
    </submittedName>
</protein>
<gene>
    <name evidence="1" type="ORF">NT03LS_3338</name>
</gene>
<sequence length="35" mass="4260">MGLIFSIANDNGMHNMMDSYNYYDDYNYDYDYDTD</sequence>
<reference evidence="1" key="1">
    <citation type="journal article" date="2010" name="Microbiol. Resour. Announc.">
        <title>Comparative genomics of the bacterial genus Listeria: Genome evolution is characterized by limited gene acquisition and limited gene loss.</title>
        <authorList>
            <person name="den Bakker H.C."/>
            <person name="Cummings C.A."/>
            <person name="Ferreira V."/>
            <person name="Vatta P."/>
            <person name="Orsi R.H."/>
            <person name="Degoricija L."/>
            <person name="Barker M."/>
            <person name="Petrauskene O."/>
            <person name="Furtado M.R."/>
            <person name="Wiedmann M."/>
        </authorList>
    </citation>
    <scope>NUCLEOTIDE SEQUENCE [LARGE SCALE GENOMIC DNA]</scope>
    <source>
        <strain evidence="1">FSL N1-067</strain>
    </source>
</reference>
<dbReference type="Proteomes" id="UP000004302">
    <property type="component" value="Chromosome"/>
</dbReference>
<feature type="non-terminal residue" evidence="1">
    <location>
        <position position="35"/>
    </location>
</feature>
<dbReference type="EMBL" id="ADXJ01001236">
    <property type="protein sequence ID" value="EFR98705.1"/>
    <property type="molecule type" value="Genomic_DNA"/>
</dbReference>
<organism evidence="1">
    <name type="scientific">Listeria seeligeri FSL N1-067</name>
    <dbReference type="NCBI Taxonomy" id="702453"/>
    <lineage>
        <taxon>Bacteria</taxon>
        <taxon>Bacillati</taxon>
        <taxon>Bacillota</taxon>
        <taxon>Bacilli</taxon>
        <taxon>Bacillales</taxon>
        <taxon>Listeriaceae</taxon>
        <taxon>Listeria</taxon>
    </lineage>
</organism>
<dbReference type="AlphaFoldDB" id="E3ZUJ2"/>